<evidence type="ECO:0000256" key="2">
    <source>
        <dbReference type="ARBA" id="ARBA00022827"/>
    </source>
</evidence>
<dbReference type="Pfam" id="PF08031">
    <property type="entry name" value="BBE"/>
    <property type="match status" value="1"/>
</dbReference>
<dbReference type="InterPro" id="IPR012951">
    <property type="entry name" value="BBE"/>
</dbReference>
<feature type="domain" description="Berberine/berberine-like" evidence="3">
    <location>
        <begin position="68"/>
        <end position="108"/>
    </location>
</feature>
<organism evidence="4 5">
    <name type="scientific">Populus alba x Populus x berolinensis</name>
    <dbReference type="NCBI Taxonomy" id="444605"/>
    <lineage>
        <taxon>Eukaryota</taxon>
        <taxon>Viridiplantae</taxon>
        <taxon>Streptophyta</taxon>
        <taxon>Embryophyta</taxon>
        <taxon>Tracheophyta</taxon>
        <taxon>Spermatophyta</taxon>
        <taxon>Magnoliopsida</taxon>
        <taxon>eudicotyledons</taxon>
        <taxon>Gunneridae</taxon>
        <taxon>Pentapetalae</taxon>
        <taxon>rosids</taxon>
        <taxon>fabids</taxon>
        <taxon>Malpighiales</taxon>
        <taxon>Salicaceae</taxon>
        <taxon>Saliceae</taxon>
        <taxon>Populus</taxon>
    </lineage>
</organism>
<evidence type="ECO:0000313" key="4">
    <source>
        <dbReference type="EMBL" id="KAJ6980408.1"/>
    </source>
</evidence>
<dbReference type="Proteomes" id="UP001164929">
    <property type="component" value="Chromosome 11"/>
</dbReference>
<keyword evidence="5" id="KW-1185">Reference proteome</keyword>
<accession>A0AAD6Q7Y6</accession>
<dbReference type="EMBL" id="JAQIZT010000011">
    <property type="protein sequence ID" value="KAJ6980408.1"/>
    <property type="molecule type" value="Genomic_DNA"/>
</dbReference>
<protein>
    <recommendedName>
        <fullName evidence="3">Berberine/berberine-like domain-containing protein</fullName>
    </recommendedName>
</protein>
<dbReference type="Gene3D" id="3.30.465.10">
    <property type="match status" value="1"/>
</dbReference>
<reference evidence="4" key="1">
    <citation type="journal article" date="2023" name="Mol. Ecol. Resour.">
        <title>Chromosome-level genome assembly of a triploid poplar Populus alba 'Berolinensis'.</title>
        <authorList>
            <person name="Chen S."/>
            <person name="Yu Y."/>
            <person name="Wang X."/>
            <person name="Wang S."/>
            <person name="Zhang T."/>
            <person name="Zhou Y."/>
            <person name="He R."/>
            <person name="Meng N."/>
            <person name="Wang Y."/>
            <person name="Liu W."/>
            <person name="Liu Z."/>
            <person name="Liu J."/>
            <person name="Guo Q."/>
            <person name="Huang H."/>
            <person name="Sederoff R.R."/>
            <person name="Wang G."/>
            <person name="Qu G."/>
            <person name="Chen S."/>
        </authorList>
    </citation>
    <scope>NUCLEOTIDE SEQUENCE</scope>
    <source>
        <strain evidence="4">SC-2020</strain>
    </source>
</reference>
<dbReference type="GO" id="GO:0016491">
    <property type="term" value="F:oxidoreductase activity"/>
    <property type="evidence" value="ECO:0007669"/>
    <property type="project" value="InterPro"/>
</dbReference>
<dbReference type="InterPro" id="IPR016169">
    <property type="entry name" value="FAD-bd_PCMH_sub2"/>
</dbReference>
<dbReference type="Gene3D" id="3.40.462.20">
    <property type="match status" value="1"/>
</dbReference>
<keyword evidence="1" id="KW-0285">Flavoprotein</keyword>
<dbReference type="PANTHER" id="PTHR32448">
    <property type="entry name" value="OS08G0158400 PROTEIN"/>
    <property type="match status" value="1"/>
</dbReference>
<evidence type="ECO:0000313" key="5">
    <source>
        <dbReference type="Proteomes" id="UP001164929"/>
    </source>
</evidence>
<keyword evidence="2" id="KW-0274">FAD</keyword>
<sequence>MFSPNGGEMSEMSESSIPFPHRTGNIYKIQHLIYGDEEGIVAIRRPTSWIRRLCSYLAPRVSKNPRAVYVNYRDLDIGINNPAGSTGIKYFKNNADRLLQVITSVDPASSSEMNKASHLCNSFKP</sequence>
<proteinExistence type="predicted"/>
<comment type="caution">
    <text evidence="4">The sequence shown here is derived from an EMBL/GenBank/DDBJ whole genome shotgun (WGS) entry which is preliminary data.</text>
</comment>
<gene>
    <name evidence="4" type="ORF">NC653_028274</name>
</gene>
<dbReference type="GO" id="GO:0050660">
    <property type="term" value="F:flavin adenine dinucleotide binding"/>
    <property type="evidence" value="ECO:0007669"/>
    <property type="project" value="InterPro"/>
</dbReference>
<evidence type="ECO:0000259" key="3">
    <source>
        <dbReference type="Pfam" id="PF08031"/>
    </source>
</evidence>
<name>A0AAD6Q7Y6_9ROSI</name>
<evidence type="ECO:0000256" key="1">
    <source>
        <dbReference type="ARBA" id="ARBA00022630"/>
    </source>
</evidence>
<dbReference type="AlphaFoldDB" id="A0AAD6Q7Y6"/>